<dbReference type="PANTHER" id="PTHR30319:SF1">
    <property type="entry name" value="TRANSCRIPTIONAL REPRESSOR PAAX"/>
    <property type="match status" value="1"/>
</dbReference>
<dbReference type="InterPro" id="IPR011965">
    <property type="entry name" value="PaaX_trns_reg"/>
</dbReference>
<dbReference type="Pfam" id="PF07848">
    <property type="entry name" value="PaaX"/>
    <property type="match status" value="1"/>
</dbReference>
<evidence type="ECO:0000313" key="5">
    <source>
        <dbReference type="Proteomes" id="UP001058003"/>
    </source>
</evidence>
<feature type="domain" description="Transcriptional repressor PaaX-like C-terminal" evidence="2">
    <location>
        <begin position="169"/>
        <end position="256"/>
    </location>
</feature>
<evidence type="ECO:0000313" key="4">
    <source>
        <dbReference type="EMBL" id="UWZ55337.1"/>
    </source>
</evidence>
<keyword evidence="5" id="KW-1185">Reference proteome</keyword>
<proteinExistence type="predicted"/>
<protein>
    <submittedName>
        <fullName evidence="4">PaaX family transcriptional regulator</fullName>
    </submittedName>
</protein>
<dbReference type="RefSeq" id="WP_033362236.1">
    <property type="nucleotide sequence ID" value="NZ_CP073767.1"/>
</dbReference>
<evidence type="ECO:0000259" key="3">
    <source>
        <dbReference type="Pfam" id="PF20803"/>
    </source>
</evidence>
<dbReference type="Proteomes" id="UP001058003">
    <property type="component" value="Chromosome"/>
</dbReference>
<dbReference type="GO" id="GO:0006351">
    <property type="term" value="P:DNA-templated transcription"/>
    <property type="evidence" value="ECO:0007669"/>
    <property type="project" value="InterPro"/>
</dbReference>
<reference evidence="4" key="1">
    <citation type="submission" date="2021-04" db="EMBL/GenBank/DDBJ databases">
        <title>Dactylosporangium aurantiacum NRRL B-8018 full assembly.</title>
        <authorList>
            <person name="Hartkoorn R.C."/>
            <person name="Beaudoing E."/>
            <person name="Hot D."/>
        </authorList>
    </citation>
    <scope>NUCLEOTIDE SEQUENCE</scope>
    <source>
        <strain evidence="4">NRRL B-8018</strain>
    </source>
</reference>
<evidence type="ECO:0000259" key="2">
    <source>
        <dbReference type="Pfam" id="PF08223"/>
    </source>
</evidence>
<dbReference type="InterPro" id="IPR048846">
    <property type="entry name" value="PaaX-like_central"/>
</dbReference>
<sequence>MQARSALFDLYGDHLRPRGGRAAVAALVRLLAPLGIAAPAVRTAVSRMVRQGWLHPLRLPTGPGYGITPKAARRLDAAGARIYRTPKGDTAWDGRFDLITLDPPQHRGARAKLVANLGFLGYGAIDPSTWIAPRPGEGVDALLAEAGVRFDRFSASHVAGGGSLVTRAWDLDEIGAAYEDFVARLTPVVAGIGPGTDDEQAYAARFTLVHAWRAFLFRDPQLPPELLPQRWPGTAAAAFFDRHAGRLRPAADRYVDQCLHS</sequence>
<dbReference type="AlphaFoldDB" id="A0A9Q9IFY7"/>
<feature type="domain" description="Transcriptional repressor PaaX-like central Cas2-like" evidence="3">
    <location>
        <begin position="90"/>
        <end position="159"/>
    </location>
</feature>
<accession>A0A9Q9IFY7</accession>
<dbReference type="EMBL" id="CP073767">
    <property type="protein sequence ID" value="UWZ55337.1"/>
    <property type="molecule type" value="Genomic_DNA"/>
</dbReference>
<dbReference type="KEGG" id="daur:Daura_03520"/>
<dbReference type="InterPro" id="IPR013225">
    <property type="entry name" value="PaaX_C"/>
</dbReference>
<dbReference type="OrthoDB" id="2270427at2"/>
<organism evidence="4 5">
    <name type="scientific">Dactylosporangium aurantiacum</name>
    <dbReference type="NCBI Taxonomy" id="35754"/>
    <lineage>
        <taxon>Bacteria</taxon>
        <taxon>Bacillati</taxon>
        <taxon>Actinomycetota</taxon>
        <taxon>Actinomycetes</taxon>
        <taxon>Micromonosporales</taxon>
        <taxon>Micromonosporaceae</taxon>
        <taxon>Dactylosporangium</taxon>
    </lineage>
</organism>
<dbReference type="Gene3D" id="1.20.58.1460">
    <property type="match status" value="1"/>
</dbReference>
<dbReference type="InterPro" id="IPR012906">
    <property type="entry name" value="PaaX-like_N"/>
</dbReference>
<dbReference type="PANTHER" id="PTHR30319">
    <property type="entry name" value="PHENYLACETIC ACID REGULATOR-RELATED TRANSCRIPTIONAL REPRESSOR"/>
    <property type="match status" value="1"/>
</dbReference>
<dbReference type="Gene3D" id="1.10.10.10">
    <property type="entry name" value="Winged helix-like DNA-binding domain superfamily/Winged helix DNA-binding domain"/>
    <property type="match status" value="1"/>
</dbReference>
<evidence type="ECO:0000259" key="1">
    <source>
        <dbReference type="Pfam" id="PF07848"/>
    </source>
</evidence>
<dbReference type="InterPro" id="IPR036388">
    <property type="entry name" value="WH-like_DNA-bd_sf"/>
</dbReference>
<name>A0A9Q9IFY7_9ACTN</name>
<gene>
    <name evidence="4" type="ORF">Daura_03520</name>
</gene>
<feature type="domain" description="Transcriptional repressor PaaX-like N-terminal" evidence="1">
    <location>
        <begin position="3"/>
        <end position="58"/>
    </location>
</feature>
<dbReference type="PIRSF" id="PIRSF020623">
    <property type="entry name" value="PaaX"/>
    <property type="match status" value="1"/>
</dbReference>
<dbReference type="Pfam" id="PF20803">
    <property type="entry name" value="PaaX_M"/>
    <property type="match status" value="1"/>
</dbReference>
<dbReference type="Pfam" id="PF08223">
    <property type="entry name" value="PaaX_C"/>
    <property type="match status" value="1"/>
</dbReference>